<dbReference type="GO" id="GO:0051304">
    <property type="term" value="P:chromosome separation"/>
    <property type="evidence" value="ECO:0007669"/>
    <property type="project" value="InterPro"/>
</dbReference>
<evidence type="ECO:0000313" key="5">
    <source>
        <dbReference type="EMBL" id="RVU54947.1"/>
    </source>
</evidence>
<keyword evidence="6" id="KW-1185">Reference proteome</keyword>
<dbReference type="AlphaFoldDB" id="A0A437S7X6"/>
<keyword evidence="1" id="KW-0963">Cytoplasm</keyword>
<keyword evidence="2" id="KW-0132">Cell division</keyword>
<dbReference type="InterPro" id="IPR036388">
    <property type="entry name" value="WH-like_DNA-bd_sf"/>
</dbReference>
<comment type="caution">
    <text evidence="5">The sequence shown here is derived from an EMBL/GenBank/DDBJ whole genome shotgun (WGS) entry which is preliminary data.</text>
</comment>
<dbReference type="Proteomes" id="UP000288812">
    <property type="component" value="Unassembled WGS sequence"/>
</dbReference>
<dbReference type="EMBL" id="RLIH01000005">
    <property type="protein sequence ID" value="RVU54947.1"/>
    <property type="molecule type" value="Genomic_DNA"/>
</dbReference>
<dbReference type="RefSeq" id="WP_127724329.1">
    <property type="nucleotide sequence ID" value="NZ_RLIH01000005.1"/>
</dbReference>
<dbReference type="PANTHER" id="PTHR34298:SF2">
    <property type="entry name" value="SEGREGATION AND CONDENSATION PROTEIN B"/>
    <property type="match status" value="1"/>
</dbReference>
<protein>
    <submittedName>
        <fullName evidence="5">SMC-Scp complex subunit ScpB</fullName>
    </submittedName>
</protein>
<evidence type="ECO:0000256" key="1">
    <source>
        <dbReference type="ARBA" id="ARBA00022490"/>
    </source>
</evidence>
<organism evidence="5 6">
    <name type="scientific">Anaerosphaera multitolerans</name>
    <dbReference type="NCBI Taxonomy" id="2487351"/>
    <lineage>
        <taxon>Bacteria</taxon>
        <taxon>Bacillati</taxon>
        <taxon>Bacillota</taxon>
        <taxon>Tissierellia</taxon>
        <taxon>Tissierellales</taxon>
        <taxon>Peptoniphilaceae</taxon>
        <taxon>Anaerosphaera</taxon>
    </lineage>
</organism>
<evidence type="ECO:0000256" key="3">
    <source>
        <dbReference type="ARBA" id="ARBA00022829"/>
    </source>
</evidence>
<dbReference type="NCBIfam" id="TIGR00281">
    <property type="entry name" value="SMC-Scp complex subunit ScpB"/>
    <property type="match status" value="1"/>
</dbReference>
<dbReference type="SUPFAM" id="SSF46785">
    <property type="entry name" value="Winged helix' DNA-binding domain"/>
    <property type="match status" value="2"/>
</dbReference>
<dbReference type="GO" id="GO:0051301">
    <property type="term" value="P:cell division"/>
    <property type="evidence" value="ECO:0007669"/>
    <property type="project" value="UniProtKB-KW"/>
</dbReference>
<accession>A0A437S7X6</accession>
<reference evidence="5 6" key="1">
    <citation type="submission" date="2018-11" db="EMBL/GenBank/DDBJ databases">
        <title>Genome sequencing and assembly of Anaerosphaera sp. nov., GS7-6-2.</title>
        <authorList>
            <person name="Rettenmaier R."/>
            <person name="Liebl W."/>
            <person name="Zverlov V."/>
        </authorList>
    </citation>
    <scope>NUCLEOTIDE SEQUENCE [LARGE SCALE GENOMIC DNA]</scope>
    <source>
        <strain evidence="5 6">GS7-6-2</strain>
    </source>
</reference>
<dbReference type="PIRSF" id="PIRSF019345">
    <property type="entry name" value="ScpB"/>
    <property type="match status" value="1"/>
</dbReference>
<keyword evidence="3" id="KW-0159">Chromosome partition</keyword>
<dbReference type="Gene3D" id="1.10.10.10">
    <property type="entry name" value="Winged helix-like DNA-binding domain superfamily/Winged helix DNA-binding domain"/>
    <property type="match status" value="2"/>
</dbReference>
<dbReference type="InterPro" id="IPR036390">
    <property type="entry name" value="WH_DNA-bd_sf"/>
</dbReference>
<evidence type="ECO:0000256" key="4">
    <source>
        <dbReference type="ARBA" id="ARBA00023306"/>
    </source>
</evidence>
<sequence length="180" mass="20491">MKDEKLKSIIEGILFAWAEPVEVLDLAKVLKLSPQKTRDLLLDLQNDCENESRGLRLSQINDSFQLSTKPENYDFISEFVSTKNKKNLSNASLETLSIIAYKQPVTKIEVEEIRGVKCDSSIKSLVDFGLIEVTGQLDRIGKPNIYETTEEFLKKFGLRSLDDLPSIEDESQIKMSFLEE</sequence>
<dbReference type="Pfam" id="PF04079">
    <property type="entry name" value="SMC_ScpB"/>
    <property type="match status" value="1"/>
</dbReference>
<dbReference type="InterPro" id="IPR005234">
    <property type="entry name" value="ScpB_csome_segregation"/>
</dbReference>
<name>A0A437S7X6_9FIRM</name>
<gene>
    <name evidence="5" type="primary">scpB</name>
    <name evidence="5" type="ORF">EF514_05010</name>
</gene>
<dbReference type="PANTHER" id="PTHR34298">
    <property type="entry name" value="SEGREGATION AND CONDENSATION PROTEIN B"/>
    <property type="match status" value="1"/>
</dbReference>
<proteinExistence type="predicted"/>
<evidence type="ECO:0000256" key="2">
    <source>
        <dbReference type="ARBA" id="ARBA00022618"/>
    </source>
</evidence>
<dbReference type="OrthoDB" id="9806226at2"/>
<keyword evidence="4" id="KW-0131">Cell cycle</keyword>
<evidence type="ECO:0000313" key="6">
    <source>
        <dbReference type="Proteomes" id="UP000288812"/>
    </source>
</evidence>